<feature type="compositionally biased region" description="Polar residues" evidence="1">
    <location>
        <begin position="210"/>
        <end position="223"/>
    </location>
</feature>
<dbReference type="AlphaFoldDB" id="A0A1E3HZT6"/>
<feature type="compositionally biased region" description="Polar residues" evidence="1">
    <location>
        <begin position="1"/>
        <end position="13"/>
    </location>
</feature>
<feature type="compositionally biased region" description="Gly residues" evidence="1">
    <location>
        <begin position="170"/>
        <end position="180"/>
    </location>
</feature>
<dbReference type="EMBL" id="AWGJ01000004">
    <property type="protein sequence ID" value="ODN81071.1"/>
    <property type="molecule type" value="Genomic_DNA"/>
</dbReference>
<organism evidence="2 3">
    <name type="scientific">Cryptococcus amylolentus CBS 6039</name>
    <dbReference type="NCBI Taxonomy" id="1295533"/>
    <lineage>
        <taxon>Eukaryota</taxon>
        <taxon>Fungi</taxon>
        <taxon>Dikarya</taxon>
        <taxon>Basidiomycota</taxon>
        <taxon>Agaricomycotina</taxon>
        <taxon>Tremellomycetes</taxon>
        <taxon>Tremellales</taxon>
        <taxon>Cryptococcaceae</taxon>
        <taxon>Cryptococcus</taxon>
    </lineage>
</organism>
<protein>
    <submittedName>
        <fullName evidence="2">Uncharacterized protein</fullName>
    </submittedName>
</protein>
<dbReference type="RefSeq" id="XP_018995637.1">
    <property type="nucleotide sequence ID" value="XM_019136968.1"/>
</dbReference>
<feature type="region of interest" description="Disordered" evidence="1">
    <location>
        <begin position="99"/>
        <end position="268"/>
    </location>
</feature>
<keyword evidence="3" id="KW-1185">Reference proteome</keyword>
<feature type="compositionally biased region" description="Polar residues" evidence="1">
    <location>
        <begin position="138"/>
        <end position="153"/>
    </location>
</feature>
<gene>
    <name evidence="2" type="ORF">L202_03166</name>
</gene>
<proteinExistence type="predicted"/>
<name>A0A1E3HZT6_9TREE</name>
<feature type="compositionally biased region" description="Polar residues" evidence="1">
    <location>
        <begin position="99"/>
        <end position="111"/>
    </location>
</feature>
<accession>A0A1E3HZT6</accession>
<evidence type="ECO:0000313" key="2">
    <source>
        <dbReference type="EMBL" id="ODN81071.1"/>
    </source>
</evidence>
<dbReference type="GeneID" id="30154475"/>
<evidence type="ECO:0000313" key="3">
    <source>
        <dbReference type="Proteomes" id="UP000094065"/>
    </source>
</evidence>
<dbReference type="OrthoDB" id="10344673at2759"/>
<evidence type="ECO:0000256" key="1">
    <source>
        <dbReference type="SAM" id="MobiDB-lite"/>
    </source>
</evidence>
<dbReference type="Proteomes" id="UP000094065">
    <property type="component" value="Unassembled WGS sequence"/>
</dbReference>
<sequence length="562" mass="61070">MAISPAPNNTLQASPPPGNEVQQPPLPSLQACYLGSVDSYRPSLPVPDLIDMDTRLEASPSITTGHTTTITPISAIPTSVTRSPNQASPMLYTPDRLFTPSTPAKQPSTHRLGTAKQPGHRSIPYNVNESPKKKSVALQKSTVAMETGSQENDGMNVDPPGASDGIGMSNEGGGEGGKGAGKTPLRHAKSMVNMPVHPPSTRKSPPAPNGDTQPPSPLTSHQYAVQRVPGDNTSSGVLNPNPIHAQRSSLSSIPPPATHLNDSSSSPPAVLPPLKISPFIENVFHHLCGLHYNAMMAEGLSILHHHVAHARYDDVKFAGKETQIIEKHIDQRYREVSAQALFRGWSLKAAQSIGQMEAERMAKSIDWDEERKQMKTKWEKLRNGILTDTSNARIHPRSLHNQLLGFTLTTLLVPQTTIDVNAGRYAHRGLIRFVGNSSGPIITNIQQMLEIQTLQDMSALRLLAYHVAWRVHRHGWLTSFSTAAEGKQVKRLETLFEEVGKGLMCKIMEAFNDGGDGVYQDTDGTGQANGNKRELEEWVLKAVKVWKTTGEAMLGKDTAGPV</sequence>
<comment type="caution">
    <text evidence="2">The sequence shown here is derived from an EMBL/GenBank/DDBJ whole genome shotgun (WGS) entry which is preliminary data.</text>
</comment>
<feature type="region of interest" description="Disordered" evidence="1">
    <location>
        <begin position="1"/>
        <end position="27"/>
    </location>
</feature>
<reference evidence="2 3" key="1">
    <citation type="submission" date="2016-06" db="EMBL/GenBank/DDBJ databases">
        <title>Evolution of pathogenesis and genome organization in the Tremellales.</title>
        <authorList>
            <person name="Cuomo C."/>
            <person name="Litvintseva A."/>
            <person name="Heitman J."/>
            <person name="Chen Y."/>
            <person name="Sun S."/>
            <person name="Springer D."/>
            <person name="Dromer F."/>
            <person name="Young S."/>
            <person name="Zeng Q."/>
            <person name="Chapman S."/>
            <person name="Gujja S."/>
            <person name="Saif S."/>
            <person name="Birren B."/>
        </authorList>
    </citation>
    <scope>NUCLEOTIDE SEQUENCE [LARGE SCALE GENOMIC DNA]</scope>
    <source>
        <strain evidence="2 3">CBS 6039</strain>
    </source>
</reference>